<proteinExistence type="predicted"/>
<evidence type="ECO:0000313" key="1">
    <source>
        <dbReference type="EMBL" id="DAF55864.1"/>
    </source>
</evidence>
<accession>A0A8S5SY94</accession>
<dbReference type="EMBL" id="BK032702">
    <property type="protein sequence ID" value="DAF55864.1"/>
    <property type="molecule type" value="Genomic_DNA"/>
</dbReference>
<protein>
    <submittedName>
        <fullName evidence="1">Uncharacterized protein</fullName>
    </submittedName>
</protein>
<organism evidence="1">
    <name type="scientific">Myoviridae sp. ctKPn8</name>
    <dbReference type="NCBI Taxonomy" id="2827676"/>
    <lineage>
        <taxon>Viruses</taxon>
        <taxon>Duplodnaviria</taxon>
        <taxon>Heunggongvirae</taxon>
        <taxon>Uroviricota</taxon>
        <taxon>Caudoviricetes</taxon>
    </lineage>
</organism>
<dbReference type="InterPro" id="IPR009660">
    <property type="entry name" value="Phage_A500_Gp15"/>
</dbReference>
<name>A0A8S5SY94_9CAUD</name>
<sequence>MRKWRNDFQHPSSYDPYYDLFDDWDLIESSFAQQYGIRLRKNISEMEWGEFSSLLAGVNGETALGNIVRIRSEKDPETLKKFSPEEKRIRNEWLKKSASHITEEDYEQAMENFKAMFASMAKEGR</sequence>
<dbReference type="Pfam" id="PF06854">
    <property type="entry name" value="Phage_Gp15"/>
    <property type="match status" value="1"/>
</dbReference>
<reference evidence="1" key="1">
    <citation type="journal article" date="2021" name="Proc. Natl. Acad. Sci. U.S.A.">
        <title>A Catalog of Tens of Thousands of Viruses from Human Metagenomes Reveals Hidden Associations with Chronic Diseases.</title>
        <authorList>
            <person name="Tisza M.J."/>
            <person name="Buck C.B."/>
        </authorList>
    </citation>
    <scope>NUCLEOTIDE SEQUENCE</scope>
    <source>
        <strain evidence="1">CtKPn8</strain>
    </source>
</reference>